<protein>
    <submittedName>
        <fullName evidence="2">Phosphorylated CTD interacting factor PCIF1</fullName>
    </submittedName>
    <submittedName>
        <fullName evidence="3">Phosphorylated_CTD interacting factor PCIF1</fullName>
    </submittedName>
</protein>
<dbReference type="AlphaFoldDB" id="A0AA86P0F1"/>
<dbReference type="InterPro" id="IPR039881">
    <property type="entry name" value="PCIF1-like"/>
</dbReference>
<dbReference type="Proteomes" id="UP001642409">
    <property type="component" value="Unassembled WGS sequence"/>
</dbReference>
<reference evidence="2" key="1">
    <citation type="submission" date="2023-06" db="EMBL/GenBank/DDBJ databases">
        <authorList>
            <person name="Kurt Z."/>
        </authorList>
    </citation>
    <scope>NUCLEOTIDE SEQUENCE</scope>
</reference>
<dbReference type="PANTHER" id="PTHR21727:SF0">
    <property type="entry name" value="MRNA (2'-O-METHYLADENOSINE-N(6)-)-METHYLTRANSFERASE"/>
    <property type="match status" value="1"/>
</dbReference>
<evidence type="ECO:0000313" key="4">
    <source>
        <dbReference type="Proteomes" id="UP001642409"/>
    </source>
</evidence>
<comment type="caution">
    <text evidence="2">The sequence shown here is derived from an EMBL/GenBank/DDBJ whole genome shotgun (WGS) entry which is preliminary data.</text>
</comment>
<sequence length="542" mass="63255">MKRTDSIKATLPPFDFTSLPDVEVTQTAAIPRADQSKILSNELFLAYKINQLRQFFGDLVSRRLLIQPPKDLINRWLFILINNNFNFKELLETLNDLDNNVIGRELVLSIPMRLQADYSSAEPPKLAQTIREFTDRLNEFVRMEDGYTSKEKVFQAELAEFKREVYKYTEDRVQEQNRAKALPLAMQAIHKYNSVRFKGWIGDIITQTVQFAERIFGETLADSINDSCFQIIIRDQNKIKIDLEAAETSQSEQFSIKIEVNAPPETHQVIFTSFYSKLTSYDDLFYINKTHLQKLKHLCVFQDHKQIYVIGALLRRYTTFFGNQFVFVPPRQMNQQQRNQMRPQQYEGTSFHAAVCEQLFRYLNAKINVAFECFASPLNCYFKTFCSAFVETDQYFNSQGSFFSLKFTRGCFEVNPPFTEEIIQQTVDKLFNECSQEGAKELVFVLIVPEWRVPLAKYHIDLESGQSLVRGFIQLKPYEHFYISGDQQKASKRYYQTPHGSMIYVIANEQGFEKVFQKDTQKVQELLEGCAKAMKEPTRIQE</sequence>
<dbReference type="PANTHER" id="PTHR21727">
    <property type="entry name" value="PHOSPHORYLATED CTD INTERACTING FACTOR 1"/>
    <property type="match status" value="1"/>
</dbReference>
<evidence type="ECO:0000313" key="3">
    <source>
        <dbReference type="EMBL" id="CAL5975822.1"/>
    </source>
</evidence>
<dbReference type="InterPro" id="IPR022035">
    <property type="entry name" value="PCIF1_WW"/>
</dbReference>
<organism evidence="2">
    <name type="scientific">Hexamita inflata</name>
    <dbReference type="NCBI Taxonomy" id="28002"/>
    <lineage>
        <taxon>Eukaryota</taxon>
        <taxon>Metamonada</taxon>
        <taxon>Diplomonadida</taxon>
        <taxon>Hexamitidae</taxon>
        <taxon>Hexamitinae</taxon>
        <taxon>Hexamita</taxon>
    </lineage>
</organism>
<dbReference type="GO" id="GO:0099122">
    <property type="term" value="F:RNA polymerase II C-terminal domain binding"/>
    <property type="evidence" value="ECO:0007669"/>
    <property type="project" value="InterPro"/>
</dbReference>
<keyword evidence="4" id="KW-1185">Reference proteome</keyword>
<reference evidence="3 4" key="2">
    <citation type="submission" date="2024-07" db="EMBL/GenBank/DDBJ databases">
        <authorList>
            <person name="Akdeniz Z."/>
        </authorList>
    </citation>
    <scope>NUCLEOTIDE SEQUENCE [LARGE SCALE GENOMIC DNA]</scope>
</reference>
<feature type="domain" description="PCIF1 WW" evidence="1">
    <location>
        <begin position="310"/>
        <end position="485"/>
    </location>
</feature>
<accession>A0AA86P0F1</accession>
<proteinExistence type="predicted"/>
<evidence type="ECO:0000313" key="2">
    <source>
        <dbReference type="EMBL" id="CAI9928067.1"/>
    </source>
</evidence>
<gene>
    <name evidence="2" type="ORF">HINF_LOCUS15712</name>
    <name evidence="3" type="ORF">HINF_LOCUS3524</name>
</gene>
<dbReference type="Pfam" id="PF12237">
    <property type="entry name" value="PCIF1_WW"/>
    <property type="match status" value="1"/>
</dbReference>
<dbReference type="EMBL" id="CATOUU010000386">
    <property type="protein sequence ID" value="CAI9928067.1"/>
    <property type="molecule type" value="Genomic_DNA"/>
</dbReference>
<dbReference type="GO" id="GO:0016422">
    <property type="term" value="F:mRNA (2'-O-methyladenosine-N6-)-methyltransferase activity"/>
    <property type="evidence" value="ECO:0007669"/>
    <property type="project" value="InterPro"/>
</dbReference>
<evidence type="ECO:0000259" key="1">
    <source>
        <dbReference type="Pfam" id="PF12237"/>
    </source>
</evidence>
<name>A0AA86P0F1_9EUKA</name>
<dbReference type="EMBL" id="CAXDID020000006">
    <property type="protein sequence ID" value="CAL5975822.1"/>
    <property type="molecule type" value="Genomic_DNA"/>
</dbReference>